<evidence type="ECO:0000259" key="5">
    <source>
        <dbReference type="PROSITE" id="PS50937"/>
    </source>
</evidence>
<dbReference type="PANTHER" id="PTHR30204:SF69">
    <property type="entry name" value="MERR-FAMILY TRANSCRIPTIONAL REGULATOR"/>
    <property type="match status" value="1"/>
</dbReference>
<sequence>MRTSEIAELVQVHPNTVRLYEEWRFISPVPRRANGYREYSDLHLMQMKIARLAFNQEFIQNNLRKKATQIVKLSGREQFKDSLQAAESYLDYLQSEYDYALKAIETVKHLLENKSITGKMYSHKSVAAMLQLTEETLRNWERNHLYTVKRNAQNRRIYTERDIQKLLVIRTLRSAHFSITSIAHLFQKIEQSNKNTDLLQILQTPAFSKEFFHVTDDLINQLKIAMNDVKSIITILTDLQ</sequence>
<dbReference type="InterPro" id="IPR047057">
    <property type="entry name" value="MerR_fam"/>
</dbReference>
<keyword evidence="4" id="KW-0804">Transcription</keyword>
<keyword evidence="3" id="KW-0238">DNA-binding</keyword>
<dbReference type="RefSeq" id="WP_221874580.1">
    <property type="nucleotide sequence ID" value="NZ_JACWFH010000023.1"/>
</dbReference>
<keyword evidence="1" id="KW-0678">Repressor</keyword>
<keyword evidence="7" id="KW-1185">Reference proteome</keyword>
<dbReference type="Pfam" id="PF13411">
    <property type="entry name" value="MerR_1"/>
    <property type="match status" value="1"/>
</dbReference>
<evidence type="ECO:0000256" key="2">
    <source>
        <dbReference type="ARBA" id="ARBA00023015"/>
    </source>
</evidence>
<dbReference type="InterPro" id="IPR000551">
    <property type="entry name" value="MerR-type_HTH_dom"/>
</dbReference>
<name>A0ABS7K7V0_9BACI</name>
<dbReference type="PROSITE" id="PS50937">
    <property type="entry name" value="HTH_MERR_2"/>
    <property type="match status" value="2"/>
</dbReference>
<evidence type="ECO:0000256" key="1">
    <source>
        <dbReference type="ARBA" id="ARBA00022491"/>
    </source>
</evidence>
<keyword evidence="2" id="KW-0805">Transcription regulation</keyword>
<evidence type="ECO:0000256" key="4">
    <source>
        <dbReference type="ARBA" id="ARBA00023163"/>
    </source>
</evidence>
<dbReference type="PANTHER" id="PTHR30204">
    <property type="entry name" value="REDOX-CYCLING DRUG-SENSING TRANSCRIPTIONAL ACTIVATOR SOXR"/>
    <property type="match status" value="1"/>
</dbReference>
<dbReference type="Proteomes" id="UP000769780">
    <property type="component" value="Unassembled WGS sequence"/>
</dbReference>
<dbReference type="Pfam" id="PF00376">
    <property type="entry name" value="MerR"/>
    <property type="match status" value="1"/>
</dbReference>
<dbReference type="CDD" id="cd00592">
    <property type="entry name" value="HTH_MerR-like"/>
    <property type="match status" value="1"/>
</dbReference>
<dbReference type="EMBL" id="JACWFH010000023">
    <property type="protein sequence ID" value="MBY0098357.1"/>
    <property type="molecule type" value="Genomic_DNA"/>
</dbReference>
<evidence type="ECO:0000313" key="7">
    <source>
        <dbReference type="Proteomes" id="UP000769780"/>
    </source>
</evidence>
<evidence type="ECO:0000256" key="3">
    <source>
        <dbReference type="ARBA" id="ARBA00023125"/>
    </source>
</evidence>
<dbReference type="InterPro" id="IPR009061">
    <property type="entry name" value="DNA-bd_dom_put_sf"/>
</dbReference>
<dbReference type="SMART" id="SM00422">
    <property type="entry name" value="HTH_MERR"/>
    <property type="match status" value="2"/>
</dbReference>
<reference evidence="6 7" key="1">
    <citation type="submission" date="2020-07" db="EMBL/GenBank/DDBJ databases">
        <title>Fungal Genomes of the International Space Station.</title>
        <authorList>
            <person name="Seuylemezian A."/>
            <person name="Singh N.K."/>
            <person name="Wood J."/>
            <person name="Venkateswaran K."/>
        </authorList>
    </citation>
    <scope>NUCLEOTIDE SEQUENCE [LARGE SCALE GENOMIC DNA]</scope>
    <source>
        <strain evidence="6 7">PL-B2</strain>
    </source>
</reference>
<dbReference type="Gene3D" id="1.10.1660.10">
    <property type="match status" value="2"/>
</dbReference>
<organism evidence="6 7">
    <name type="scientific">Mesobacillus maritimus</name>
    <dbReference type="NCBI Taxonomy" id="1643336"/>
    <lineage>
        <taxon>Bacteria</taxon>
        <taxon>Bacillati</taxon>
        <taxon>Bacillota</taxon>
        <taxon>Bacilli</taxon>
        <taxon>Bacillales</taxon>
        <taxon>Bacillaceae</taxon>
        <taxon>Mesobacillus</taxon>
    </lineage>
</organism>
<evidence type="ECO:0000313" key="6">
    <source>
        <dbReference type="EMBL" id="MBY0098357.1"/>
    </source>
</evidence>
<comment type="caution">
    <text evidence="6">The sequence shown here is derived from an EMBL/GenBank/DDBJ whole genome shotgun (WGS) entry which is preliminary data.</text>
</comment>
<dbReference type="SUPFAM" id="SSF46955">
    <property type="entry name" value="Putative DNA-binding domain"/>
    <property type="match status" value="2"/>
</dbReference>
<feature type="domain" description="HTH merR-type" evidence="5">
    <location>
        <begin position="1"/>
        <end position="41"/>
    </location>
</feature>
<proteinExistence type="predicted"/>
<protein>
    <submittedName>
        <fullName evidence="6">MerR family transcriptional regulator</fullName>
    </submittedName>
</protein>
<gene>
    <name evidence="6" type="ORF">H0185_16330</name>
</gene>
<accession>A0ABS7K7V0</accession>
<feature type="domain" description="HTH merR-type" evidence="5">
    <location>
        <begin position="120"/>
        <end position="188"/>
    </location>
</feature>